<keyword evidence="3" id="KW-1185">Reference proteome</keyword>
<reference evidence="3" key="1">
    <citation type="journal article" date="2015" name="Nat. Genet.">
        <title>The genome and transcriptome of the zoonotic hookworm Ancylostoma ceylanicum identify infection-specific gene families.</title>
        <authorList>
            <person name="Schwarz E.M."/>
            <person name="Hu Y."/>
            <person name="Antoshechkin I."/>
            <person name="Miller M.M."/>
            <person name="Sternberg P.W."/>
            <person name="Aroian R.V."/>
        </authorList>
    </citation>
    <scope>NUCLEOTIDE SEQUENCE</scope>
    <source>
        <strain evidence="3">HY135</strain>
    </source>
</reference>
<dbReference type="Proteomes" id="UP000024635">
    <property type="component" value="Unassembled WGS sequence"/>
</dbReference>
<dbReference type="EMBL" id="JARK01001615">
    <property type="protein sequence ID" value="EYB86400.1"/>
    <property type="molecule type" value="Genomic_DNA"/>
</dbReference>
<proteinExistence type="predicted"/>
<gene>
    <name evidence="2" type="primary">Acey_s0279.g1187</name>
    <name evidence="2" type="ORF">Y032_0279g1187</name>
</gene>
<feature type="region of interest" description="Disordered" evidence="1">
    <location>
        <begin position="1"/>
        <end position="26"/>
    </location>
</feature>
<evidence type="ECO:0000313" key="3">
    <source>
        <dbReference type="Proteomes" id="UP000024635"/>
    </source>
</evidence>
<dbReference type="AlphaFoldDB" id="A0A016S6U8"/>
<name>A0A016S6U8_9BILA</name>
<organism evidence="2 3">
    <name type="scientific">Ancylostoma ceylanicum</name>
    <dbReference type="NCBI Taxonomy" id="53326"/>
    <lineage>
        <taxon>Eukaryota</taxon>
        <taxon>Metazoa</taxon>
        <taxon>Ecdysozoa</taxon>
        <taxon>Nematoda</taxon>
        <taxon>Chromadorea</taxon>
        <taxon>Rhabditida</taxon>
        <taxon>Rhabditina</taxon>
        <taxon>Rhabditomorpha</taxon>
        <taxon>Strongyloidea</taxon>
        <taxon>Ancylostomatidae</taxon>
        <taxon>Ancylostomatinae</taxon>
        <taxon>Ancylostoma</taxon>
    </lineage>
</organism>
<evidence type="ECO:0000256" key="1">
    <source>
        <dbReference type="SAM" id="MobiDB-lite"/>
    </source>
</evidence>
<comment type="caution">
    <text evidence="2">The sequence shown here is derived from an EMBL/GenBank/DDBJ whole genome shotgun (WGS) entry which is preliminary data.</text>
</comment>
<protein>
    <submittedName>
        <fullName evidence="2">Uncharacterized protein</fullName>
    </submittedName>
</protein>
<sequence>MGKTRRRTITGSNDLEISSTTTPPTTLSFEDAMQQLNSSPLVPDCIKWAFESLVNELKSVRLERDQFREEDSSLGEK</sequence>
<evidence type="ECO:0000313" key="2">
    <source>
        <dbReference type="EMBL" id="EYB86400.1"/>
    </source>
</evidence>
<accession>A0A016S6U8</accession>